<evidence type="ECO:0000313" key="2">
    <source>
        <dbReference type="EMBL" id="KAF4313597.1"/>
    </source>
</evidence>
<dbReference type="OrthoDB" id="5413281at2759"/>
<comment type="caution">
    <text evidence="2">The sequence shown here is derived from an EMBL/GenBank/DDBJ whole genome shotgun (WGS) entry which is preliminary data.</text>
</comment>
<feature type="compositionally biased region" description="Low complexity" evidence="1">
    <location>
        <begin position="216"/>
        <end position="231"/>
    </location>
</feature>
<accession>A0A8H4J8B2</accession>
<proteinExistence type="predicted"/>
<dbReference type="EMBL" id="WWBZ02000001">
    <property type="protein sequence ID" value="KAF4313597.1"/>
    <property type="molecule type" value="Genomic_DNA"/>
</dbReference>
<feature type="region of interest" description="Disordered" evidence="1">
    <location>
        <begin position="331"/>
        <end position="368"/>
    </location>
</feature>
<feature type="region of interest" description="Disordered" evidence="1">
    <location>
        <begin position="194"/>
        <end position="301"/>
    </location>
</feature>
<reference evidence="2" key="1">
    <citation type="submission" date="2020-04" db="EMBL/GenBank/DDBJ databases">
        <title>Genome Assembly and Annotation of Botryosphaeria dothidea sdau 11-99, a Latent Pathogen of Apple Fruit Ring Rot in China.</title>
        <authorList>
            <person name="Yu C."/>
            <person name="Diao Y."/>
            <person name="Lu Q."/>
            <person name="Zhao J."/>
            <person name="Cui S."/>
            <person name="Peng C."/>
            <person name="He B."/>
            <person name="Liu H."/>
        </authorList>
    </citation>
    <scope>NUCLEOTIDE SEQUENCE [LARGE SCALE GENOMIC DNA]</scope>
    <source>
        <strain evidence="2">Sdau11-99</strain>
    </source>
</reference>
<sequence>MSHEAEETAQKLQQDGQQQQQPPPPPPPLPTLPSPRVFLTELLSSLPGRTCIRRDDGRGGVTAREADASTGTTTPTRAPAGAGSTNAANPLRALQGNDRNVFLTLHVLFPNELLPALDLLDRGLVTRFVVVVVVPAAAACTQTQTQTAPRQAAGGTVGASAVPGNGDAAASNRQEEGEAAVWVTSSCIETSNMVGVSDADGGGSGSGSSNRGGGRATINNTTAIAHATASTPQPPAGGDPASRRPGPDAAGAASKPAAEERPARVAPTLYYVRSAQQAQQQHHHNRSRYGHSHHDDEGDAGAPSSLSVYEVRLAAWNCSCPAFAFAAFPPSLQEPSPEPPEQYQDGGASHAAAARAADAGSEYATQTAEDDVSGNFSFGGLRIGGAKGQMPPVCKHLLACLLVERASGLFGGCVKEKVVSVEEAAAWAAGWGG</sequence>
<feature type="compositionally biased region" description="Low complexity" evidence="1">
    <location>
        <begin position="141"/>
        <end position="153"/>
    </location>
</feature>
<feature type="compositionally biased region" description="Low complexity" evidence="1">
    <location>
        <begin position="247"/>
        <end position="256"/>
    </location>
</feature>
<feature type="compositionally biased region" description="Low complexity" evidence="1">
    <location>
        <begin position="10"/>
        <end position="20"/>
    </location>
</feature>
<feature type="region of interest" description="Disordered" evidence="1">
    <location>
        <begin position="141"/>
        <end position="176"/>
    </location>
</feature>
<feature type="compositionally biased region" description="Low complexity" evidence="1">
    <location>
        <begin position="346"/>
        <end position="360"/>
    </location>
</feature>
<feature type="region of interest" description="Disordered" evidence="1">
    <location>
        <begin position="1"/>
        <end position="35"/>
    </location>
</feature>
<evidence type="ECO:0000256" key="1">
    <source>
        <dbReference type="SAM" id="MobiDB-lite"/>
    </source>
</evidence>
<dbReference type="Proteomes" id="UP000572817">
    <property type="component" value="Unassembled WGS sequence"/>
</dbReference>
<keyword evidence="3" id="KW-1185">Reference proteome</keyword>
<feature type="region of interest" description="Disordered" evidence="1">
    <location>
        <begin position="49"/>
        <end position="87"/>
    </location>
</feature>
<evidence type="ECO:0000313" key="3">
    <source>
        <dbReference type="Proteomes" id="UP000572817"/>
    </source>
</evidence>
<feature type="compositionally biased region" description="Gly residues" evidence="1">
    <location>
        <begin position="200"/>
        <end position="215"/>
    </location>
</feature>
<feature type="compositionally biased region" description="Basic residues" evidence="1">
    <location>
        <begin position="281"/>
        <end position="291"/>
    </location>
</feature>
<gene>
    <name evidence="2" type="ORF">GTA08_BOTSDO00778</name>
</gene>
<protein>
    <recommendedName>
        <fullName evidence="4">SWIM-type domain-containing protein</fullName>
    </recommendedName>
</protein>
<name>A0A8H4J8B2_9PEZI</name>
<feature type="compositionally biased region" description="Low complexity" evidence="1">
    <location>
        <begin position="68"/>
        <end position="85"/>
    </location>
</feature>
<feature type="compositionally biased region" description="Pro residues" evidence="1">
    <location>
        <begin position="21"/>
        <end position="33"/>
    </location>
</feature>
<evidence type="ECO:0008006" key="4">
    <source>
        <dbReference type="Google" id="ProtNLM"/>
    </source>
</evidence>
<organism evidence="2 3">
    <name type="scientific">Botryosphaeria dothidea</name>
    <dbReference type="NCBI Taxonomy" id="55169"/>
    <lineage>
        <taxon>Eukaryota</taxon>
        <taxon>Fungi</taxon>
        <taxon>Dikarya</taxon>
        <taxon>Ascomycota</taxon>
        <taxon>Pezizomycotina</taxon>
        <taxon>Dothideomycetes</taxon>
        <taxon>Dothideomycetes incertae sedis</taxon>
        <taxon>Botryosphaeriales</taxon>
        <taxon>Botryosphaeriaceae</taxon>
        <taxon>Botryosphaeria</taxon>
    </lineage>
</organism>
<dbReference type="AlphaFoldDB" id="A0A8H4J8B2"/>